<evidence type="ECO:0000256" key="1">
    <source>
        <dbReference type="ARBA" id="ARBA00004123"/>
    </source>
</evidence>
<evidence type="ECO:0000256" key="5">
    <source>
        <dbReference type="ARBA" id="ARBA00022821"/>
    </source>
</evidence>
<evidence type="ECO:0000256" key="4">
    <source>
        <dbReference type="ARBA" id="ARBA00022801"/>
    </source>
</evidence>
<reference evidence="10" key="1">
    <citation type="journal article" date="2015" name="Nat. Plants">
        <title>Genome expansion of Arabis alpina linked with retrotransposition and reduced symmetric DNA methylation.</title>
        <authorList>
            <person name="Willing E.M."/>
            <person name="Rawat V."/>
            <person name="Mandakova T."/>
            <person name="Maumus F."/>
            <person name="James G.V."/>
            <person name="Nordstroem K.J."/>
            <person name="Becker C."/>
            <person name="Warthmann N."/>
            <person name="Chica C."/>
            <person name="Szarzynska B."/>
            <person name="Zytnicki M."/>
            <person name="Albani M.C."/>
            <person name="Kiefer C."/>
            <person name="Bergonzi S."/>
            <person name="Castaings L."/>
            <person name="Mateos J.L."/>
            <person name="Berns M.C."/>
            <person name="Bujdoso N."/>
            <person name="Piofczyk T."/>
            <person name="de Lorenzo L."/>
            <person name="Barrero-Sicilia C."/>
            <person name="Mateos I."/>
            <person name="Piednoel M."/>
            <person name="Hagmann J."/>
            <person name="Chen-Min-Tao R."/>
            <person name="Iglesias-Fernandez R."/>
            <person name="Schuster S.C."/>
            <person name="Alonso-Blanco C."/>
            <person name="Roudier F."/>
            <person name="Carbonero P."/>
            <person name="Paz-Ares J."/>
            <person name="Davis S.J."/>
            <person name="Pecinka A."/>
            <person name="Quesneville H."/>
            <person name="Colot V."/>
            <person name="Lysak M.A."/>
            <person name="Weigel D."/>
            <person name="Coupland G."/>
            <person name="Schneeberger K."/>
        </authorList>
    </citation>
    <scope>NUCLEOTIDE SEQUENCE [LARGE SCALE GENOMIC DNA]</scope>
    <source>
        <strain evidence="10">cv. Pajares</strain>
    </source>
</reference>
<dbReference type="GO" id="GO:0006952">
    <property type="term" value="P:defense response"/>
    <property type="evidence" value="ECO:0007669"/>
    <property type="project" value="UniProtKB-KW"/>
</dbReference>
<keyword evidence="3" id="KW-0963">Cytoplasm</keyword>
<dbReference type="EMBL" id="KL975983">
    <property type="protein sequence ID" value="KFK23723.1"/>
    <property type="molecule type" value="Genomic_DNA"/>
</dbReference>
<dbReference type="InterPro" id="IPR044603">
    <property type="entry name" value="SAG101-like"/>
</dbReference>
<evidence type="ECO:0000256" key="2">
    <source>
        <dbReference type="ARBA" id="ARBA00004496"/>
    </source>
</evidence>
<evidence type="ECO:0000313" key="9">
    <source>
        <dbReference type="EMBL" id="KFK23723.1"/>
    </source>
</evidence>
<dbReference type="Gene3D" id="3.40.50.1820">
    <property type="entry name" value="alpha/beta hydrolase"/>
    <property type="match status" value="1"/>
</dbReference>
<dbReference type="GO" id="GO:0005737">
    <property type="term" value="C:cytoplasm"/>
    <property type="evidence" value="ECO:0007669"/>
    <property type="project" value="UniProtKB-SubCell"/>
</dbReference>
<feature type="domain" description="Fungal lipase-type" evidence="7">
    <location>
        <begin position="96"/>
        <end position="182"/>
    </location>
</feature>
<dbReference type="Pfam" id="PF01764">
    <property type="entry name" value="Lipase_3"/>
    <property type="match status" value="1"/>
</dbReference>
<evidence type="ECO:0000256" key="6">
    <source>
        <dbReference type="ARBA" id="ARBA00023242"/>
    </source>
</evidence>
<dbReference type="Pfam" id="PF18117">
    <property type="entry name" value="EDS1_EP"/>
    <property type="match status" value="1"/>
</dbReference>
<accession>A0A087G1H1</accession>
<keyword evidence="4" id="KW-0378">Hydrolase</keyword>
<evidence type="ECO:0000259" key="7">
    <source>
        <dbReference type="Pfam" id="PF01764"/>
    </source>
</evidence>
<dbReference type="AlphaFoldDB" id="A0A087G1H1"/>
<dbReference type="eggNOG" id="ENOG502RQNV">
    <property type="taxonomic scope" value="Eukaryota"/>
</dbReference>
<dbReference type="OMA" id="IINSHES"/>
<name>A0A087G1H1_ARAAL</name>
<keyword evidence="10" id="KW-1185">Reference proteome</keyword>
<dbReference type="InterPro" id="IPR041266">
    <property type="entry name" value="EDS1_EP"/>
</dbReference>
<dbReference type="GO" id="GO:0052689">
    <property type="term" value="F:carboxylic ester hydrolase activity"/>
    <property type="evidence" value="ECO:0007669"/>
    <property type="project" value="InterPro"/>
</dbReference>
<protein>
    <recommendedName>
        <fullName evidence="11">Senescence-associated carboxylesterase 101</fullName>
    </recommendedName>
</protein>
<gene>
    <name evidence="9" type="ORF">AALP_AAs72314U000400</name>
</gene>
<dbReference type="PANTHER" id="PTHR46898:SF5">
    <property type="entry name" value="SENESCENCE-ASSOCIATED CARBOXYLESTERASE 101"/>
    <property type="match status" value="1"/>
</dbReference>
<organism evidence="9 10">
    <name type="scientific">Arabis alpina</name>
    <name type="common">Alpine rock-cress</name>
    <dbReference type="NCBI Taxonomy" id="50452"/>
    <lineage>
        <taxon>Eukaryota</taxon>
        <taxon>Viridiplantae</taxon>
        <taxon>Streptophyta</taxon>
        <taxon>Embryophyta</taxon>
        <taxon>Tracheophyta</taxon>
        <taxon>Spermatophyta</taxon>
        <taxon>Magnoliopsida</taxon>
        <taxon>eudicotyledons</taxon>
        <taxon>Gunneridae</taxon>
        <taxon>Pentapetalae</taxon>
        <taxon>rosids</taxon>
        <taxon>malvids</taxon>
        <taxon>Brassicales</taxon>
        <taxon>Brassicaceae</taxon>
        <taxon>Arabideae</taxon>
        <taxon>Arabis</taxon>
    </lineage>
</organism>
<dbReference type="Proteomes" id="UP000029120">
    <property type="component" value="Unassembled WGS sequence"/>
</dbReference>
<keyword evidence="6" id="KW-0539">Nucleus</keyword>
<dbReference type="GO" id="GO:0005634">
    <property type="term" value="C:nucleus"/>
    <property type="evidence" value="ECO:0007669"/>
    <property type="project" value="UniProtKB-SubCell"/>
</dbReference>
<dbReference type="GO" id="GO:0006629">
    <property type="term" value="P:lipid metabolic process"/>
    <property type="evidence" value="ECO:0007669"/>
    <property type="project" value="InterPro"/>
</dbReference>
<sequence length="511" mass="58586">MDSSFSLDGIELGKLVLNSGLLDISWKKISETYNQNQDPAPRFKIYEEAITFVVFLAPPPTSINESCNSAFLLESEENPNPFHFLCPEETSSFSCQLFASAYNEKLLDLKSELLMLLESKKPVIITGAALGGYVASLFTLWLLETMDPKLKRPLCITFGSPLIGEASLPQILENSVRSSCFLHVADTTKNPITAGFMPIGTFLICFESESVCIEDPEAVMELLVGCTNTDLVDYGEVLHRLDQSVLSMADSRLVPDNVIKGMKKRAEKKKERYDPAKKLNDVKVSMAYIEKYKSKTKELKTGNYYDQYRSEIRIPADSRVDGWKKELNLYWKSLVEDVEKKPQREVANLSRRFLFSGNNYRRLFEPLDIAEYYREGGTEYSVRGRSHHYVMLEKWFKDAKPEPVKSASSDLRDLLTFDSCFWAEVEEAMIIINQLKAVEGMGDEVLMGKLVKFEEYVWGMIEKREVSPEIFLEQSSFMRWWKEYKEIKVDSSHFTEFMNNETYKSYGKNGA</sequence>
<evidence type="ECO:0000256" key="3">
    <source>
        <dbReference type="ARBA" id="ARBA00022490"/>
    </source>
</evidence>
<keyword evidence="5" id="KW-0611">Plant defense</keyword>
<feature type="domain" description="EDS1 EP" evidence="8">
    <location>
        <begin position="288"/>
        <end position="492"/>
    </location>
</feature>
<dbReference type="InterPro" id="IPR029058">
    <property type="entry name" value="AB_hydrolase_fold"/>
</dbReference>
<proteinExistence type="predicted"/>
<dbReference type="OrthoDB" id="438440at2759"/>
<evidence type="ECO:0008006" key="11">
    <source>
        <dbReference type="Google" id="ProtNLM"/>
    </source>
</evidence>
<evidence type="ECO:0000259" key="8">
    <source>
        <dbReference type="Pfam" id="PF18117"/>
    </source>
</evidence>
<dbReference type="InterPro" id="IPR002921">
    <property type="entry name" value="Fungal_lipase-type"/>
</dbReference>
<dbReference type="Gramene" id="KFK23723">
    <property type="protein sequence ID" value="KFK23723"/>
    <property type="gene ID" value="AALP_AAs72314U000400"/>
</dbReference>
<dbReference type="PANTHER" id="PTHR46898">
    <property type="entry name" value="SENESCENCE-ASSOCIATED CARBOXYLESTERASE 101"/>
    <property type="match status" value="1"/>
</dbReference>
<comment type="subcellular location">
    <subcellularLocation>
        <location evidence="2">Cytoplasm</location>
    </subcellularLocation>
    <subcellularLocation>
        <location evidence="1">Nucleus</location>
    </subcellularLocation>
</comment>
<dbReference type="SUPFAM" id="SSF53474">
    <property type="entry name" value="alpha/beta-Hydrolases"/>
    <property type="match status" value="1"/>
</dbReference>
<evidence type="ECO:0000313" key="10">
    <source>
        <dbReference type="Proteomes" id="UP000029120"/>
    </source>
</evidence>